<dbReference type="KEGG" id="bvv:BHK69_02340"/>
<protein>
    <submittedName>
        <fullName evidence="1">Uncharacterized protein</fullName>
    </submittedName>
</protein>
<organism evidence="1 2">
    <name type="scientific">Bosea vaviloviae</name>
    <dbReference type="NCBI Taxonomy" id="1526658"/>
    <lineage>
        <taxon>Bacteria</taxon>
        <taxon>Pseudomonadati</taxon>
        <taxon>Pseudomonadota</taxon>
        <taxon>Alphaproteobacteria</taxon>
        <taxon>Hyphomicrobiales</taxon>
        <taxon>Boseaceae</taxon>
        <taxon>Bosea</taxon>
    </lineage>
</organism>
<dbReference type="InterPro" id="IPR059206">
    <property type="entry name" value="Sll1717-like"/>
</dbReference>
<dbReference type="OrthoDB" id="9179688at2"/>
<dbReference type="STRING" id="1526658.BHK69_02340"/>
<evidence type="ECO:0000313" key="2">
    <source>
        <dbReference type="Proteomes" id="UP000094969"/>
    </source>
</evidence>
<dbReference type="SUPFAM" id="SSF52540">
    <property type="entry name" value="P-loop containing nucleoside triphosphate hydrolases"/>
    <property type="match status" value="1"/>
</dbReference>
<reference evidence="1 2" key="1">
    <citation type="journal article" date="2015" name="Antonie Van Leeuwenhoek">
        <title>Bosea vaviloviae sp. nov., a new species of slow-growing rhizobia isolated from nodules of the relict species Vavilovia formosa (Stev.) Fed.</title>
        <authorList>
            <person name="Safronova V.I."/>
            <person name="Kuznetsova I.G."/>
            <person name="Sazanova A.L."/>
            <person name="Kimeklis A.K."/>
            <person name="Belimov A.A."/>
            <person name="Andronov E.E."/>
            <person name="Pinaev A.G."/>
            <person name="Chizhevskaya E.P."/>
            <person name="Pukhaev A.R."/>
            <person name="Popov K.P."/>
            <person name="Willems A."/>
            <person name="Tikhonovich I.A."/>
        </authorList>
    </citation>
    <scope>NUCLEOTIDE SEQUENCE [LARGE SCALE GENOMIC DNA]</scope>
    <source>
        <strain evidence="1 2">Vaf18</strain>
    </source>
</reference>
<dbReference type="NCBIfam" id="NF047389">
    <property type="entry name" value="ATPase_Sll1717"/>
    <property type="match status" value="1"/>
</dbReference>
<dbReference type="RefSeq" id="WP_069688707.1">
    <property type="nucleotide sequence ID" value="NZ_CP017147.1"/>
</dbReference>
<accession>A0A1D7TWH5</accession>
<sequence>MAIKNSKKFFAYPGMPSDLTSTIAAAAEGYLLRNKRSVQTWPQLPVFGAYIPDTIREAIESSDVVFADITVANYNVYYEIGFAIGRGKIVAPVLNASFANASEKIQQDGVFDNIGYRSYKNSEDLIGILSTPPDNRLLTLYEKELNSDQPLFLMDALIKTDFRNLVAGAVKDSGVFFRSFDPEEIPRFQTVKAITDVTSSSGVIITILAAHIVDAERHNLRSAILAGISHGLGRATLLLKDAPLPAPLPADYRDDVQTITQPSDVVSTVKQFSSQAIYGTQTIQKAGVRAERTSLQRLELGASSAENEFRTLQQYFVETSEFQKTLRGEINVVAGRKGSGKTAIFFRVRDIVREQKNTIVVDLKPESHQLSYFRSELMKTLDAGVLDHTIAAFWYFVILTELLLVLHRDYKFRSKFNDNALSAEARIGRVLGKFGIDQEGDFSIRLKKLGALILIEIEKESSRGKTISAEMITGIVFRAGINEVKSTLIDETTVNTKFLFLFDNLDKGWPADGVDAFDIRMVRLLVENLDKVRRDFLVADRDLNTVVFLRNDVYELMVDDTPDRQKSGHVRIDWTDTTKLRQIIYFRLKASAMKQSAAKGNQNFEQLWNAHFDPIAAGMNSFEYLVKHCAMRPRFLINIVEAAISHAINRQHQKVDEDDCIEAVRLHSLYLMNEFGYEIRDVSKLPANILSALVGLGALVTKDEIISRFVVRRNLSSSDADLGFKLMLWYGLLGVINSSGKTKYIYDFDYNRTRFEAEIQNVDDEPLYELNPGLHVGLVS</sequence>
<keyword evidence="2" id="KW-1185">Reference proteome</keyword>
<dbReference type="AlphaFoldDB" id="A0A1D7TWH5"/>
<dbReference type="EMBL" id="CP017147">
    <property type="protein sequence ID" value="AOO79484.1"/>
    <property type="molecule type" value="Genomic_DNA"/>
</dbReference>
<evidence type="ECO:0000313" key="1">
    <source>
        <dbReference type="EMBL" id="AOO79484.1"/>
    </source>
</evidence>
<dbReference type="InterPro" id="IPR027417">
    <property type="entry name" value="P-loop_NTPase"/>
</dbReference>
<proteinExistence type="predicted"/>
<gene>
    <name evidence="1" type="ORF">BHK69_02340</name>
</gene>
<dbReference type="Proteomes" id="UP000094969">
    <property type="component" value="Chromosome"/>
</dbReference>
<name>A0A1D7TWH5_9HYPH</name>